<dbReference type="KEGG" id="eio:H9L01_03190"/>
<sequence>MTNKTNRLLIIFSCSMIGISFLLDSSQSLYHGMKAIIFESSILITDYIEVGGIGAAILNASILSLIASILIQKSDAEMSGTGLGAVFLMFSFGLFGKDVYNIISILIGGYLFSRVKHISFGKVVHIVLLATSFAPIVTEISFFTTLPPIIAIPLANFTGILVGFFIVPVANHLYDTHKGFNLYNVGFAIGILGTLFVSIMKSYGHIPKSRVLVSSGNNLFFTIFLSALFLVMLIVATTRDKDAWKKYRKLIHETGYEDNDFYLKYGIYTVLINMAINGFVSLFYVLIVARGDLTGPSIGGILTVVGFSGKGKHFRNIIPIYIGVVLGGMTKSWTIDQPALLFAALFGTALAPISGYYGFFWGIVASFINSSVALNSGQLHAGLNLYNTGFSVGIVAAVLVPLLEAFNVKHK</sequence>
<feature type="transmembrane region" description="Helical" evidence="1">
    <location>
        <begin position="265"/>
        <end position="287"/>
    </location>
</feature>
<name>A0A7G9S0L2_9FIRM</name>
<accession>A0A7G9S0L2</accession>
<dbReference type="RefSeq" id="WP_187534587.1">
    <property type="nucleotide sequence ID" value="NZ_CBCSHU010000006.1"/>
</dbReference>
<gene>
    <name evidence="2" type="ORF">H9L01_03190</name>
</gene>
<feature type="transmembrane region" description="Helical" evidence="1">
    <location>
        <begin position="83"/>
        <end position="111"/>
    </location>
</feature>
<evidence type="ECO:0000313" key="3">
    <source>
        <dbReference type="Proteomes" id="UP000515928"/>
    </source>
</evidence>
<protein>
    <submittedName>
        <fullName evidence="2">DUF1576 domain-containing protein</fullName>
    </submittedName>
</protein>
<feature type="transmembrane region" description="Helical" evidence="1">
    <location>
        <begin position="123"/>
        <end position="143"/>
    </location>
</feature>
<organism evidence="2 3">
    <name type="scientific">Erysipelothrix inopinata</name>
    <dbReference type="NCBI Taxonomy" id="225084"/>
    <lineage>
        <taxon>Bacteria</taxon>
        <taxon>Bacillati</taxon>
        <taxon>Bacillota</taxon>
        <taxon>Erysipelotrichia</taxon>
        <taxon>Erysipelotrichales</taxon>
        <taxon>Erysipelotrichaceae</taxon>
        <taxon>Erysipelothrix</taxon>
    </lineage>
</organism>
<reference evidence="2 3" key="1">
    <citation type="submission" date="2020-08" db="EMBL/GenBank/DDBJ databases">
        <title>Genome sequence of Erysipelothrix inopinata DSM 15511T.</title>
        <authorList>
            <person name="Hyun D.-W."/>
            <person name="Bae J.-W."/>
        </authorList>
    </citation>
    <scope>NUCLEOTIDE SEQUENCE [LARGE SCALE GENOMIC DNA]</scope>
    <source>
        <strain evidence="2 3">DSM 15511</strain>
    </source>
</reference>
<proteinExistence type="predicted"/>
<keyword evidence="1" id="KW-0812">Transmembrane</keyword>
<dbReference type="Pfam" id="PF07613">
    <property type="entry name" value="DUF1576"/>
    <property type="match status" value="2"/>
</dbReference>
<feature type="transmembrane region" description="Helical" evidence="1">
    <location>
        <begin position="339"/>
        <end position="368"/>
    </location>
</feature>
<keyword evidence="3" id="KW-1185">Reference proteome</keyword>
<feature type="transmembrane region" description="Helical" evidence="1">
    <location>
        <begin position="219"/>
        <end position="238"/>
    </location>
</feature>
<feature type="transmembrane region" description="Helical" evidence="1">
    <location>
        <begin position="149"/>
        <end position="170"/>
    </location>
</feature>
<dbReference type="AlphaFoldDB" id="A0A7G9S0L2"/>
<dbReference type="EMBL" id="CP060715">
    <property type="protein sequence ID" value="QNN61387.1"/>
    <property type="molecule type" value="Genomic_DNA"/>
</dbReference>
<feature type="transmembrane region" description="Helical" evidence="1">
    <location>
        <begin position="388"/>
        <end position="406"/>
    </location>
</feature>
<evidence type="ECO:0000313" key="2">
    <source>
        <dbReference type="EMBL" id="QNN61387.1"/>
    </source>
</evidence>
<feature type="transmembrane region" description="Helical" evidence="1">
    <location>
        <begin position="47"/>
        <end position="71"/>
    </location>
</feature>
<dbReference type="Proteomes" id="UP000515928">
    <property type="component" value="Chromosome"/>
</dbReference>
<feature type="transmembrane region" description="Helical" evidence="1">
    <location>
        <begin position="182"/>
        <end position="199"/>
    </location>
</feature>
<evidence type="ECO:0000256" key="1">
    <source>
        <dbReference type="SAM" id="Phobius"/>
    </source>
</evidence>
<keyword evidence="1" id="KW-1133">Transmembrane helix</keyword>
<keyword evidence="1" id="KW-0472">Membrane</keyword>
<dbReference type="InterPro" id="IPR011470">
    <property type="entry name" value="DUF1576"/>
</dbReference>